<dbReference type="Proteomes" id="UP000319927">
    <property type="component" value="Unassembled WGS sequence"/>
</dbReference>
<evidence type="ECO:0000313" key="2">
    <source>
        <dbReference type="Proteomes" id="UP000319927"/>
    </source>
</evidence>
<keyword evidence="2" id="KW-1185">Reference proteome</keyword>
<dbReference type="AlphaFoldDB" id="A0A561WT35"/>
<accession>A0A561WT35</accession>
<sequence>MLVVAIRGAKNVVQTVDGTVDADEPTGGVVYRDPKTVHMLTNVGATTYIARAWSN</sequence>
<organism evidence="1 2">
    <name type="scientific">Micromonospora palomenae</name>
    <dbReference type="NCBI Taxonomy" id="1461247"/>
    <lineage>
        <taxon>Bacteria</taxon>
        <taxon>Bacillati</taxon>
        <taxon>Actinomycetota</taxon>
        <taxon>Actinomycetes</taxon>
        <taxon>Micromonosporales</taxon>
        <taxon>Micromonosporaceae</taxon>
        <taxon>Micromonospora</taxon>
    </lineage>
</organism>
<protein>
    <submittedName>
        <fullName evidence="1">Uncharacterized protein</fullName>
    </submittedName>
</protein>
<comment type="caution">
    <text evidence="1">The sequence shown here is derived from an EMBL/GenBank/DDBJ whole genome shotgun (WGS) entry which is preliminary data.</text>
</comment>
<name>A0A561WT35_9ACTN</name>
<evidence type="ECO:0000313" key="1">
    <source>
        <dbReference type="EMBL" id="TWG27018.1"/>
    </source>
</evidence>
<dbReference type="EMBL" id="VIXA01000001">
    <property type="protein sequence ID" value="TWG27018.1"/>
    <property type="molecule type" value="Genomic_DNA"/>
</dbReference>
<reference evidence="1 2" key="1">
    <citation type="submission" date="2019-06" db="EMBL/GenBank/DDBJ databases">
        <title>Sequencing the genomes of 1000 actinobacteria strains.</title>
        <authorList>
            <person name="Klenk H.-P."/>
        </authorList>
    </citation>
    <scope>NUCLEOTIDE SEQUENCE [LARGE SCALE GENOMIC DNA]</scope>
    <source>
        <strain evidence="1 2">DSM 102131</strain>
    </source>
</reference>
<gene>
    <name evidence="1" type="ORF">FHX75_11153</name>
</gene>
<proteinExistence type="predicted"/>